<evidence type="ECO:0000256" key="5">
    <source>
        <dbReference type="RuleBase" id="RU361235"/>
    </source>
</evidence>
<feature type="domain" description="Carboxylesterase type B" evidence="6">
    <location>
        <begin position="22"/>
        <end position="344"/>
    </location>
</feature>
<dbReference type="PRINTS" id="PR00878">
    <property type="entry name" value="CHOLNESTRASE"/>
</dbReference>
<dbReference type="Gene3D" id="3.40.50.1820">
    <property type="entry name" value="alpha/beta hydrolase"/>
    <property type="match status" value="1"/>
</dbReference>
<feature type="active site" description="Charge relay system" evidence="4">
    <location>
        <position position="332"/>
    </location>
</feature>
<dbReference type="EC" id="3.1.1.-" evidence="5"/>
<dbReference type="PANTHER" id="PTHR43918:SF4">
    <property type="entry name" value="CARBOXYLIC ESTER HYDROLASE"/>
    <property type="match status" value="1"/>
</dbReference>
<evidence type="ECO:0000256" key="2">
    <source>
        <dbReference type="ARBA" id="ARBA00022801"/>
    </source>
</evidence>
<comment type="similarity">
    <text evidence="1 5">Belongs to the type-B carboxylesterase/lipase family.</text>
</comment>
<dbReference type="InterPro" id="IPR050654">
    <property type="entry name" value="AChE-related_enzymes"/>
</dbReference>
<accession>A0AB74BYK4</accession>
<feature type="active site" description="Acyl-ester intermediate" evidence="4">
    <location>
        <position position="224"/>
    </location>
</feature>
<dbReference type="InterPro" id="IPR019826">
    <property type="entry name" value="Carboxylesterase_B_AS"/>
</dbReference>
<feature type="domain" description="Carboxylesterase type B" evidence="6">
    <location>
        <begin position="451"/>
        <end position="551"/>
    </location>
</feature>
<evidence type="ECO:0000313" key="8">
    <source>
        <dbReference type="Proteomes" id="UP000275480"/>
    </source>
</evidence>
<dbReference type="EMBL" id="QQZZ01000143">
    <property type="protein sequence ID" value="RMZ39433.1"/>
    <property type="molecule type" value="Genomic_DNA"/>
</dbReference>
<dbReference type="InterPro" id="IPR019819">
    <property type="entry name" value="Carboxylesterase_B_CS"/>
</dbReference>
<sequence length="597" mass="66107">MLDKYAYFCVISACAGAVFAGSPTVTISAGAIIGTTLSPLNQPTSTGHANAYLGIPFAKSPPERFSPPEPPGSWENPLRAQELKPACIQQATGKTPTQDFLAEEWNIVKLHQSEDCLYLNVYAPEDASPSNKKAVLFWIHGGNLQIGSASFPFYNGTSLAVNEDVVVVTINYRLGVFGFSNSPEICKKKRNVGFLDQRFALDWVRRNIEQFGGDATRVTIFGESAGGYSVKQLVANPPTPQPFKAAIIQSQQVLLGRNGKENYYKLLKAFNCGDLPCLRDVPAEDIKAYARLKRLTFPPTSDDATSLTDVRDSFCDNNFANVPIMLGTTKDEATIFVKQFFDLVKDPWASEDLVFDFLGLSDERDRSSLKRAYQDAMKPSPFAKELSDLAPLERHDAVGLRTLSPSERLMQLVVQSEGMKHFGGRVYRKEEPPFGQRQVLDDLRRWKLALLSRIVTDLVFNCPTASISSYISDHGYNVWRYRYCAAFPNLTPFPNAGAWHGTEIPEVFGTYPLENDHGKATEQQIRLSAHMQHIWAEFAKNPGRGPGWAKIQPNSSDRSLADFGSNGSSKHAVVPWSSVDAACKLVGTYSDMLGFAW</sequence>
<evidence type="ECO:0000259" key="6">
    <source>
        <dbReference type="Pfam" id="PF00135"/>
    </source>
</evidence>
<feature type="active site" description="Charge relay system" evidence="4">
    <location>
        <position position="500"/>
    </location>
</feature>
<dbReference type="Proteomes" id="UP000275480">
    <property type="component" value="Unassembled WGS sequence"/>
</dbReference>
<keyword evidence="2 5" id="KW-0378">Hydrolase</keyword>
<dbReference type="InterPro" id="IPR002018">
    <property type="entry name" value="CarbesteraseB"/>
</dbReference>
<evidence type="ECO:0000256" key="4">
    <source>
        <dbReference type="PIRSR" id="PIRSR600997-1"/>
    </source>
</evidence>
<dbReference type="AlphaFoldDB" id="A0AB74BYK4"/>
<dbReference type="GO" id="GO:0004104">
    <property type="term" value="F:cholinesterase activity"/>
    <property type="evidence" value="ECO:0007669"/>
    <property type="project" value="InterPro"/>
</dbReference>
<evidence type="ECO:0000256" key="1">
    <source>
        <dbReference type="ARBA" id="ARBA00005964"/>
    </source>
</evidence>
<protein>
    <recommendedName>
        <fullName evidence="5">Carboxylic ester hydrolase</fullName>
        <ecNumber evidence="5">3.1.1.-</ecNumber>
    </recommendedName>
</protein>
<proteinExistence type="inferred from homology"/>
<name>A0AB74BYK4_ASPFL</name>
<dbReference type="InterPro" id="IPR029058">
    <property type="entry name" value="AB_hydrolase_fold"/>
</dbReference>
<evidence type="ECO:0000256" key="3">
    <source>
        <dbReference type="ARBA" id="ARBA00023157"/>
    </source>
</evidence>
<reference evidence="7 8" key="1">
    <citation type="submission" date="2018-07" db="EMBL/GenBank/DDBJ databases">
        <title>Identification of spontaneous genetic mutation associated with occurrence of a yellow conidial color mutant of Aspergillus flavus.</title>
        <authorList>
            <person name="Chang P.-K."/>
            <person name="Mack B.M."/>
            <person name="Scharfenstein L."/>
            <person name="Gilbert M.K."/>
        </authorList>
    </citation>
    <scope>NUCLEOTIDE SEQUENCE [LARGE SCALE GENOMIC DNA]</scope>
    <source>
        <strain evidence="7 8">CA14</strain>
    </source>
</reference>
<keyword evidence="3" id="KW-1015">Disulfide bond</keyword>
<dbReference type="PANTHER" id="PTHR43918">
    <property type="entry name" value="ACETYLCHOLINESTERASE"/>
    <property type="match status" value="1"/>
</dbReference>
<dbReference type="SUPFAM" id="SSF53474">
    <property type="entry name" value="alpha/beta-Hydrolases"/>
    <property type="match status" value="1"/>
</dbReference>
<dbReference type="InterPro" id="IPR000997">
    <property type="entry name" value="Cholinesterase"/>
</dbReference>
<gene>
    <name evidence="7" type="ORF">CA14_012862</name>
</gene>
<comment type="caution">
    <text evidence="7">The sequence shown here is derived from an EMBL/GenBank/DDBJ whole genome shotgun (WGS) entry which is preliminary data.</text>
</comment>
<evidence type="ECO:0000313" key="7">
    <source>
        <dbReference type="EMBL" id="RMZ39433.1"/>
    </source>
</evidence>
<dbReference type="Pfam" id="PF00135">
    <property type="entry name" value="COesterase"/>
    <property type="match status" value="2"/>
</dbReference>
<organism evidence="7 8">
    <name type="scientific">Aspergillus flavus</name>
    <dbReference type="NCBI Taxonomy" id="5059"/>
    <lineage>
        <taxon>Eukaryota</taxon>
        <taxon>Fungi</taxon>
        <taxon>Dikarya</taxon>
        <taxon>Ascomycota</taxon>
        <taxon>Pezizomycotina</taxon>
        <taxon>Eurotiomycetes</taxon>
        <taxon>Eurotiomycetidae</taxon>
        <taxon>Eurotiales</taxon>
        <taxon>Aspergillaceae</taxon>
        <taxon>Aspergillus</taxon>
        <taxon>Aspergillus subgen. Circumdati</taxon>
    </lineage>
</organism>
<dbReference type="PROSITE" id="PS00122">
    <property type="entry name" value="CARBOXYLESTERASE_B_1"/>
    <property type="match status" value="1"/>
</dbReference>
<dbReference type="PROSITE" id="PS00941">
    <property type="entry name" value="CARBOXYLESTERASE_B_2"/>
    <property type="match status" value="1"/>
</dbReference>